<accession>A0A9P9Y1X9</accession>
<dbReference type="OrthoDB" id="1896086at2759"/>
<reference evidence="1" key="2">
    <citation type="submission" date="2022-07" db="EMBL/GenBank/DDBJ databases">
        <authorList>
            <person name="Goncalves M.F.M."/>
            <person name="Hilario S."/>
            <person name="Van De Peer Y."/>
            <person name="Esteves A.C."/>
            <person name="Alves A."/>
        </authorList>
    </citation>
    <scope>NUCLEOTIDE SEQUENCE</scope>
    <source>
        <strain evidence="1">MUM 19.33</strain>
    </source>
</reference>
<dbReference type="AlphaFoldDB" id="A0A9P9Y1X9"/>
<name>A0A9P9Y1X9_9HYPO</name>
<protein>
    <submittedName>
        <fullName evidence="1">Class 5 chitinase 1</fullName>
    </submittedName>
</protein>
<organism evidence="1 2">
    <name type="scientific">Emericellopsis cladophorae</name>
    <dbReference type="NCBI Taxonomy" id="2686198"/>
    <lineage>
        <taxon>Eukaryota</taxon>
        <taxon>Fungi</taxon>
        <taxon>Dikarya</taxon>
        <taxon>Ascomycota</taxon>
        <taxon>Pezizomycotina</taxon>
        <taxon>Sordariomycetes</taxon>
        <taxon>Hypocreomycetidae</taxon>
        <taxon>Hypocreales</taxon>
        <taxon>Bionectriaceae</taxon>
        <taxon>Emericellopsis</taxon>
    </lineage>
</organism>
<evidence type="ECO:0000313" key="1">
    <source>
        <dbReference type="EMBL" id="KAI6781590.1"/>
    </source>
</evidence>
<reference evidence="1" key="1">
    <citation type="journal article" date="2021" name="J Fungi (Basel)">
        <title>Genomic and Metabolomic Analyses of the Marine Fungus Emericellopsis cladophorae: Insights into Saltwater Adaptability Mechanisms and Its Biosynthetic Potential.</title>
        <authorList>
            <person name="Goncalves M.F.M."/>
            <person name="Hilario S."/>
            <person name="Van de Peer Y."/>
            <person name="Esteves A.C."/>
            <person name="Alves A."/>
        </authorList>
    </citation>
    <scope>NUCLEOTIDE SEQUENCE</scope>
    <source>
        <strain evidence="1">MUM 19.33</strain>
    </source>
</reference>
<evidence type="ECO:0000313" key="2">
    <source>
        <dbReference type="Proteomes" id="UP001055219"/>
    </source>
</evidence>
<dbReference type="Proteomes" id="UP001055219">
    <property type="component" value="Unassembled WGS sequence"/>
</dbReference>
<comment type="caution">
    <text evidence="1">The sequence shown here is derived from an EMBL/GenBank/DDBJ whole genome shotgun (WGS) entry which is preliminary data.</text>
</comment>
<dbReference type="EMBL" id="JAGIXG020000020">
    <property type="protein sequence ID" value="KAI6781590.1"/>
    <property type="molecule type" value="Genomic_DNA"/>
</dbReference>
<dbReference type="RefSeq" id="XP_051362446.1">
    <property type="nucleotide sequence ID" value="XM_051506246.1"/>
</dbReference>
<keyword evidence="2" id="KW-1185">Reference proteome</keyword>
<gene>
    <name evidence="1" type="ORF">J7T54_005301</name>
</gene>
<dbReference type="GeneID" id="75831786"/>
<proteinExistence type="predicted"/>
<sequence length="204" mass="21742">MQCFPPHTFVLPPLVLESFTTISLPPMTEGVQKVWPVSTEDGNAVYTTITTTVVITVPALTTSIIHFSNIPWTQTDDNDDDNTVIWFYTSIEPHGTRGGTRPNARRIIPCIGFCSGGGGGGDPNDPDDPDDDDDNGCCCAGTDKSGPTSEEQCFCEPKDCDPSEDASSYLGVVANKGEGGCQDDCYGCQQYGCGDDCATCDVED</sequence>